<name>A0A0N4WN42_HAEPC</name>
<dbReference type="OMA" id="PPITIDH"/>
<dbReference type="WBParaSite" id="HPLM_0001267201-mRNA-1">
    <property type="protein sequence ID" value="HPLM_0001267201-mRNA-1"/>
    <property type="gene ID" value="HPLM_0001267201"/>
</dbReference>
<evidence type="ECO:0000313" key="1">
    <source>
        <dbReference type="WBParaSite" id="HPLM_0001267201-mRNA-1"/>
    </source>
</evidence>
<reference evidence="1" key="1">
    <citation type="submission" date="2017-02" db="UniProtKB">
        <authorList>
            <consortium name="WormBaseParasite"/>
        </authorList>
    </citation>
    <scope>IDENTIFICATION</scope>
</reference>
<accession>A0A0N4WN42</accession>
<dbReference type="AlphaFoldDB" id="A0A0N4WN42"/>
<sequence>LVPLQMSAWKLHQTVRPLYNGTLKMGSFQVDGFVVKYMHEPGGRSDTERWTARTVMSPTSRHLEVPNLTAHKPYAFCVLAIKNNRQGACSDPPTLLERLTPTYMVQNLVVEWKTSNSVKLKWDYNGPVHVGFYLNHTGKKEYFDHTLAMKSMTTPGFKHELDESSREYLWTNLRPYMQYTFHVGVRTLPPGARQYWPKEVVIVTDPTGPPFVFPPELDEVISNGIGSRPGQVVVRLRPASEEYGPISHYWLIIVPGNFSKDDVVNMGSAELEAATIARRKALGKQLTDDVVNMGSAELEAATIARRKALGKQLTVSPTKKVGFSVRPI</sequence>
<dbReference type="InterPro" id="IPR003961">
    <property type="entry name" value="FN3_dom"/>
</dbReference>
<dbReference type="InterPro" id="IPR013783">
    <property type="entry name" value="Ig-like_fold"/>
</dbReference>
<dbReference type="Gene3D" id="2.60.40.10">
    <property type="entry name" value="Immunoglobulins"/>
    <property type="match status" value="2"/>
</dbReference>
<dbReference type="InterPro" id="IPR036116">
    <property type="entry name" value="FN3_sf"/>
</dbReference>
<dbReference type="CDD" id="cd00063">
    <property type="entry name" value="FN3"/>
    <property type="match status" value="1"/>
</dbReference>
<dbReference type="SUPFAM" id="SSF49265">
    <property type="entry name" value="Fibronectin type III"/>
    <property type="match status" value="2"/>
</dbReference>
<proteinExistence type="predicted"/>
<protein>
    <submittedName>
        <fullName evidence="1">Fibronectin type-III domain-containing protein</fullName>
    </submittedName>
</protein>
<organism evidence="1">
    <name type="scientific">Haemonchus placei</name>
    <name type="common">Barber's pole worm</name>
    <dbReference type="NCBI Taxonomy" id="6290"/>
    <lineage>
        <taxon>Eukaryota</taxon>
        <taxon>Metazoa</taxon>
        <taxon>Ecdysozoa</taxon>
        <taxon>Nematoda</taxon>
        <taxon>Chromadorea</taxon>
        <taxon>Rhabditida</taxon>
        <taxon>Rhabditina</taxon>
        <taxon>Rhabditomorpha</taxon>
        <taxon>Strongyloidea</taxon>
        <taxon>Trichostrongylidae</taxon>
        <taxon>Haemonchus</taxon>
    </lineage>
</organism>